<dbReference type="EMBL" id="CP019317">
    <property type="protein sequence ID" value="APX14303.1"/>
    <property type="molecule type" value="Genomic_DNA"/>
</dbReference>
<evidence type="ECO:0000256" key="1">
    <source>
        <dbReference type="SAM" id="SignalP"/>
    </source>
</evidence>
<evidence type="ECO:0000313" key="2">
    <source>
        <dbReference type="EMBL" id="APX14303.1"/>
    </source>
</evidence>
<dbReference type="RefSeq" id="WP_076630839.1">
    <property type="nucleotide sequence ID" value="NZ_CP019317.1"/>
</dbReference>
<dbReference type="OrthoDB" id="7848466at2"/>
<evidence type="ECO:0000313" key="3">
    <source>
        <dbReference type="Proteomes" id="UP000186336"/>
    </source>
</evidence>
<keyword evidence="2" id="KW-0614">Plasmid</keyword>
<feature type="signal peptide" evidence="1">
    <location>
        <begin position="1"/>
        <end position="18"/>
    </location>
</feature>
<keyword evidence="3" id="KW-1185">Reference proteome</keyword>
<organism evidence="2 3">
    <name type="scientific">Tateyamaria omphalii</name>
    <dbReference type="NCBI Taxonomy" id="299262"/>
    <lineage>
        <taxon>Bacteria</taxon>
        <taxon>Pseudomonadati</taxon>
        <taxon>Pseudomonadota</taxon>
        <taxon>Alphaproteobacteria</taxon>
        <taxon>Rhodobacterales</taxon>
        <taxon>Roseobacteraceae</taxon>
        <taxon>Tateyamaria</taxon>
    </lineage>
</organism>
<dbReference type="Proteomes" id="UP000186336">
    <property type="component" value="Plasmid pDOK1-4-5"/>
</dbReference>
<gene>
    <name evidence="2" type="ORF">BWR18_20880</name>
</gene>
<feature type="chain" id="PRO_5013156784" evidence="1">
    <location>
        <begin position="19"/>
        <end position="137"/>
    </location>
</feature>
<proteinExistence type="predicted"/>
<protein>
    <submittedName>
        <fullName evidence="2">Uncharacterized protein</fullName>
    </submittedName>
</protein>
<sequence>MKRAIWSLLMSVSVAGMAAADAPQPVQQNNSNAIWFENWTGLSNTTMTIAKPDGEVVSIFAASGTPVFELVGRDVIDGVYRYEISAATEDRVEIKNVQNNGRGDAAQDTIAKAFYLTGAFHVERGVIVAPENLTEEE</sequence>
<keyword evidence="1" id="KW-0732">Signal</keyword>
<dbReference type="AlphaFoldDB" id="A0A1P8N1V8"/>
<dbReference type="KEGG" id="tom:BWR18_20880"/>
<name>A0A1P8N1V8_9RHOB</name>
<geneLocation type="plasmid" evidence="2 3">
    <name>pDOK1-4-5</name>
</geneLocation>
<accession>A0A1P8N1V8</accession>
<reference evidence="2 3" key="1">
    <citation type="submission" date="2017-01" db="EMBL/GenBank/DDBJ databases">
        <title>Complete genome of Tateyamaria omphalii DOK1-4 isolated from seawater in Dokdo.</title>
        <authorList>
            <person name="Kim J.H."/>
            <person name="Chi W.-J."/>
        </authorList>
    </citation>
    <scope>NUCLEOTIDE SEQUENCE [LARGE SCALE GENOMIC DNA]</scope>
    <source>
        <strain evidence="2 3">DOK1-4</strain>
        <plasmid evidence="2 3">pDOK1-4-5</plasmid>
    </source>
</reference>